<evidence type="ECO:0000256" key="3">
    <source>
        <dbReference type="ARBA" id="ARBA00022827"/>
    </source>
</evidence>
<dbReference type="PRINTS" id="PR00420">
    <property type="entry name" value="RNGMNOXGNASE"/>
</dbReference>
<name>A0ABR0FE04_9PEZI</name>
<dbReference type="Gene3D" id="3.50.50.60">
    <property type="entry name" value="FAD/NAD(P)-binding domain"/>
    <property type="match status" value="1"/>
</dbReference>
<dbReference type="Proteomes" id="UP001322138">
    <property type="component" value="Unassembled WGS sequence"/>
</dbReference>
<dbReference type="PANTHER" id="PTHR46720">
    <property type="entry name" value="HYDROXYLASE, PUTATIVE (AFU_ORTHOLOGUE AFUA_3G01460)-RELATED"/>
    <property type="match status" value="1"/>
</dbReference>
<proteinExistence type="inferred from homology"/>
<keyword evidence="7" id="KW-1185">Reference proteome</keyword>
<dbReference type="RefSeq" id="XP_062731174.1">
    <property type="nucleotide sequence ID" value="XM_062879944.1"/>
</dbReference>
<evidence type="ECO:0000256" key="4">
    <source>
        <dbReference type="ARBA" id="ARBA00023002"/>
    </source>
</evidence>
<dbReference type="EMBL" id="JAFFGZ010000007">
    <property type="protein sequence ID" value="KAK4642198.1"/>
    <property type="molecule type" value="Genomic_DNA"/>
</dbReference>
<keyword evidence="2" id="KW-0285">Flavoprotein</keyword>
<evidence type="ECO:0000313" key="7">
    <source>
        <dbReference type="Proteomes" id="UP001322138"/>
    </source>
</evidence>
<feature type="domain" description="FAD-binding" evidence="5">
    <location>
        <begin position="311"/>
        <end position="367"/>
    </location>
</feature>
<keyword evidence="3" id="KW-0274">FAD</keyword>
<evidence type="ECO:0000259" key="5">
    <source>
        <dbReference type="Pfam" id="PF01494"/>
    </source>
</evidence>
<protein>
    <recommendedName>
        <fullName evidence="5">FAD-binding domain-containing protein</fullName>
    </recommendedName>
</protein>
<evidence type="ECO:0000313" key="6">
    <source>
        <dbReference type="EMBL" id="KAK4642198.1"/>
    </source>
</evidence>
<dbReference type="Pfam" id="PF01494">
    <property type="entry name" value="FAD_binding_3"/>
    <property type="match status" value="1"/>
</dbReference>
<dbReference type="GeneID" id="87899426"/>
<organism evidence="6 7">
    <name type="scientific">Podospora bellae-mahoneyi</name>
    <dbReference type="NCBI Taxonomy" id="2093777"/>
    <lineage>
        <taxon>Eukaryota</taxon>
        <taxon>Fungi</taxon>
        <taxon>Dikarya</taxon>
        <taxon>Ascomycota</taxon>
        <taxon>Pezizomycotina</taxon>
        <taxon>Sordariomycetes</taxon>
        <taxon>Sordariomycetidae</taxon>
        <taxon>Sordariales</taxon>
        <taxon>Podosporaceae</taxon>
        <taxon>Podospora</taxon>
    </lineage>
</organism>
<dbReference type="InterPro" id="IPR036188">
    <property type="entry name" value="FAD/NAD-bd_sf"/>
</dbReference>
<evidence type="ECO:0000256" key="2">
    <source>
        <dbReference type="ARBA" id="ARBA00022630"/>
    </source>
</evidence>
<gene>
    <name evidence="6" type="ORF">QC761_507200</name>
</gene>
<dbReference type="SUPFAM" id="SSF51905">
    <property type="entry name" value="FAD/NAD(P)-binding domain"/>
    <property type="match status" value="1"/>
</dbReference>
<reference evidence="6 7" key="1">
    <citation type="journal article" date="2023" name="bioRxiv">
        <title>High-quality genome assemblies of four members of thePodospora anserinaspecies complex.</title>
        <authorList>
            <person name="Ament-Velasquez S.L."/>
            <person name="Vogan A.A."/>
            <person name="Wallerman O."/>
            <person name="Hartmann F."/>
            <person name="Gautier V."/>
            <person name="Silar P."/>
            <person name="Giraud T."/>
            <person name="Johannesson H."/>
        </authorList>
    </citation>
    <scope>NUCLEOTIDE SEQUENCE [LARGE SCALE GENOMIC DNA]</scope>
    <source>
        <strain evidence="6 7">CBS 112042</strain>
    </source>
</reference>
<dbReference type="InterPro" id="IPR002938">
    <property type="entry name" value="FAD-bd"/>
</dbReference>
<dbReference type="InterPro" id="IPR051104">
    <property type="entry name" value="FAD_monoxygenase"/>
</dbReference>
<keyword evidence="4" id="KW-0560">Oxidoreductase</keyword>
<comment type="caution">
    <text evidence="6">The sequence shown here is derived from an EMBL/GenBank/DDBJ whole genome shotgun (WGS) entry which is preliminary data.</text>
</comment>
<comment type="similarity">
    <text evidence="1">Belongs to the paxM FAD-dependent monooxygenase family.</text>
</comment>
<accession>A0ABR0FE04</accession>
<dbReference type="PANTHER" id="PTHR46720:SF3">
    <property type="entry name" value="FAD-BINDING DOMAIN-CONTAINING PROTEIN-RELATED"/>
    <property type="match status" value="1"/>
</dbReference>
<evidence type="ECO:0000256" key="1">
    <source>
        <dbReference type="ARBA" id="ARBA00007992"/>
    </source>
</evidence>
<sequence>MSSPPLPHLALIGAGITSLTLSIRLSALAIPHTIYEQSASLTELGAGLGFGPNAVRALEYIDPRLVEIFNKTATFVGNPSHQGKELLVQEGKGVDERVWIEFLNGTKQGGGETLKPEFVITTGNGRGHAAVHRGQWLDVLGGLADKERIIFGKRVVDVVCLDGKMRIVFADGTEAGADGVVGCDGVKSKVREVLMGMLGEGRERGKCGYSGKYAYRCLVPWEKAVEAVGDDRAGVSSLWMGLNRHLLTFPVHRQSEQFLNLVAFVTDEDGQMWPQEAPASLTLPATKADALRDFEQAGFSGSVRRLLEMTKERMDKWGLYDVADRPLSKFYFGRIMVIGDAAHASTPHHGSGAGFCMEDISVLGALFEESIAHQSLTVETLEDVFAAFDCQRRERDQWLVNSSRRAADLYQWRIPDFLEPNSFEKMKADIEQRQEHCWGFNVEAAVREAKKHISERLTLHTQS</sequence>
<dbReference type="SUPFAM" id="SSF54373">
    <property type="entry name" value="FAD-linked reductases, C-terminal domain"/>
    <property type="match status" value="1"/>
</dbReference>